<dbReference type="InParanoid" id="G4ZI20"/>
<organism evidence="1 2">
    <name type="scientific">Phytophthora sojae (strain P6497)</name>
    <name type="common">Soybean stem and root rot agent</name>
    <name type="synonym">Phytophthora megasperma f. sp. glycines</name>
    <dbReference type="NCBI Taxonomy" id="1094619"/>
    <lineage>
        <taxon>Eukaryota</taxon>
        <taxon>Sar</taxon>
        <taxon>Stramenopiles</taxon>
        <taxon>Oomycota</taxon>
        <taxon>Peronosporomycetes</taxon>
        <taxon>Peronosporales</taxon>
        <taxon>Peronosporaceae</taxon>
        <taxon>Phytophthora</taxon>
    </lineage>
</organism>
<evidence type="ECO:0000313" key="1">
    <source>
        <dbReference type="EMBL" id="EGZ17663.1"/>
    </source>
</evidence>
<protein>
    <submittedName>
        <fullName evidence="1">Uncharacterized protein</fullName>
    </submittedName>
</protein>
<dbReference type="RefSeq" id="XP_009526721.1">
    <property type="nucleotide sequence ID" value="XM_009528426.1"/>
</dbReference>
<dbReference type="AlphaFoldDB" id="G4ZI20"/>
<dbReference type="KEGG" id="psoj:PHYSODRAFT_300659"/>
<dbReference type="GeneID" id="20641888"/>
<gene>
    <name evidence="1" type="ORF">PHYSODRAFT_300659</name>
</gene>
<evidence type="ECO:0000313" key="2">
    <source>
        <dbReference type="Proteomes" id="UP000002640"/>
    </source>
</evidence>
<accession>G4ZI20</accession>
<name>G4ZI20_PHYSP</name>
<sequence length="239" mass="26543">MPCCCQQGTDGNAILRFQLWIRLVSIDAQRLSANGVRRIAMHHQHDCRLMRFDISRCGTIHQIIETSIARLASPSTDRLVSTSYPDSILKYIYTVSLADDFACEFDPQTAAQLGKLGRKQLPLKRGEAVYDDELSYWTPACHDFPNIDSTVKLESPAGPKTSNVAYLLSISSVRDANDQELMNLNNIFFPDHVVEAEPPMFVALCSDFASCQEFVLTSAPEIAPARRAQVDSSVCGVQL</sequence>
<dbReference type="EMBL" id="JH159154">
    <property type="protein sequence ID" value="EGZ17663.1"/>
    <property type="molecule type" value="Genomic_DNA"/>
</dbReference>
<keyword evidence="2" id="KW-1185">Reference proteome</keyword>
<dbReference type="Proteomes" id="UP000002640">
    <property type="component" value="Unassembled WGS sequence"/>
</dbReference>
<reference evidence="1 2" key="1">
    <citation type="journal article" date="2006" name="Science">
        <title>Phytophthora genome sequences uncover evolutionary origins and mechanisms of pathogenesis.</title>
        <authorList>
            <person name="Tyler B.M."/>
            <person name="Tripathy S."/>
            <person name="Zhang X."/>
            <person name="Dehal P."/>
            <person name="Jiang R.H."/>
            <person name="Aerts A."/>
            <person name="Arredondo F.D."/>
            <person name="Baxter L."/>
            <person name="Bensasson D."/>
            <person name="Beynon J.L."/>
            <person name="Chapman J."/>
            <person name="Damasceno C.M."/>
            <person name="Dorrance A.E."/>
            <person name="Dou D."/>
            <person name="Dickerman A.W."/>
            <person name="Dubchak I.L."/>
            <person name="Garbelotto M."/>
            <person name="Gijzen M."/>
            <person name="Gordon S.G."/>
            <person name="Govers F."/>
            <person name="Grunwald N.J."/>
            <person name="Huang W."/>
            <person name="Ivors K.L."/>
            <person name="Jones R.W."/>
            <person name="Kamoun S."/>
            <person name="Krampis K."/>
            <person name="Lamour K.H."/>
            <person name="Lee M.K."/>
            <person name="McDonald W.H."/>
            <person name="Medina M."/>
            <person name="Meijer H.J."/>
            <person name="Nordberg E.K."/>
            <person name="Maclean D.J."/>
            <person name="Ospina-Giraldo M.D."/>
            <person name="Morris P.F."/>
            <person name="Phuntumart V."/>
            <person name="Putnam N.H."/>
            <person name="Rash S."/>
            <person name="Rose J.K."/>
            <person name="Sakihama Y."/>
            <person name="Salamov A.A."/>
            <person name="Savidor A."/>
            <person name="Scheuring C.F."/>
            <person name="Smith B.M."/>
            <person name="Sobral B.W."/>
            <person name="Terry A."/>
            <person name="Torto-Alalibo T.A."/>
            <person name="Win J."/>
            <person name="Xu Z."/>
            <person name="Zhang H."/>
            <person name="Grigoriev I.V."/>
            <person name="Rokhsar D.S."/>
            <person name="Boore J.L."/>
        </authorList>
    </citation>
    <scope>NUCLEOTIDE SEQUENCE [LARGE SCALE GENOMIC DNA]</scope>
    <source>
        <strain evidence="1 2">P6497</strain>
    </source>
</reference>
<proteinExistence type="predicted"/>